<dbReference type="PROSITE" id="PS50011">
    <property type="entry name" value="PROTEIN_KINASE_DOM"/>
    <property type="match status" value="1"/>
</dbReference>
<reference evidence="3" key="2">
    <citation type="submission" date="2023-05" db="EMBL/GenBank/DDBJ databases">
        <authorList>
            <consortium name="Lawrence Berkeley National Laboratory"/>
            <person name="Steindorff A."/>
            <person name="Hensen N."/>
            <person name="Bonometti L."/>
            <person name="Westerberg I."/>
            <person name="Brannstrom I.O."/>
            <person name="Guillou S."/>
            <person name="Cros-Aarteil S."/>
            <person name="Calhoun S."/>
            <person name="Haridas S."/>
            <person name="Kuo A."/>
            <person name="Mondo S."/>
            <person name="Pangilinan J."/>
            <person name="Riley R."/>
            <person name="Labutti K."/>
            <person name="Andreopoulos B."/>
            <person name="Lipzen A."/>
            <person name="Chen C."/>
            <person name="Yanf M."/>
            <person name="Daum C."/>
            <person name="Ng V."/>
            <person name="Clum A."/>
            <person name="Ohm R."/>
            <person name="Martin F."/>
            <person name="Silar P."/>
            <person name="Natvig D."/>
            <person name="Lalanne C."/>
            <person name="Gautier V."/>
            <person name="Ament-Velasquez S.L."/>
            <person name="Kruys A."/>
            <person name="Hutchinson M.I."/>
            <person name="Powell A.J."/>
            <person name="Barry K."/>
            <person name="Miller A.N."/>
            <person name="Grigoriev I.V."/>
            <person name="Debuchy R."/>
            <person name="Gladieux P."/>
            <person name="Thoren M.H."/>
            <person name="Johannesson H."/>
        </authorList>
    </citation>
    <scope>NUCLEOTIDE SEQUENCE</scope>
    <source>
        <strain evidence="3">CBS 315.58</strain>
    </source>
</reference>
<comment type="caution">
    <text evidence="3">The sequence shown here is derived from an EMBL/GenBank/DDBJ whole genome shotgun (WGS) entry which is preliminary data.</text>
</comment>
<dbReference type="GO" id="GO:0005524">
    <property type="term" value="F:ATP binding"/>
    <property type="evidence" value="ECO:0007669"/>
    <property type="project" value="InterPro"/>
</dbReference>
<organism evidence="3 4">
    <name type="scientific">Triangularia verruculosa</name>
    <dbReference type="NCBI Taxonomy" id="2587418"/>
    <lineage>
        <taxon>Eukaryota</taxon>
        <taxon>Fungi</taxon>
        <taxon>Dikarya</taxon>
        <taxon>Ascomycota</taxon>
        <taxon>Pezizomycotina</taxon>
        <taxon>Sordariomycetes</taxon>
        <taxon>Sordariomycetidae</taxon>
        <taxon>Sordariales</taxon>
        <taxon>Podosporaceae</taxon>
        <taxon>Triangularia</taxon>
    </lineage>
</organism>
<protein>
    <recommendedName>
        <fullName evidence="2">Protein kinase domain-containing protein</fullName>
    </recommendedName>
</protein>
<dbReference type="AlphaFoldDB" id="A0AAN6XJT9"/>
<evidence type="ECO:0000259" key="2">
    <source>
        <dbReference type="PROSITE" id="PS50011"/>
    </source>
</evidence>
<dbReference type="InterPro" id="IPR011009">
    <property type="entry name" value="Kinase-like_dom_sf"/>
</dbReference>
<proteinExistence type="predicted"/>
<dbReference type="GO" id="GO:0004672">
    <property type="term" value="F:protein kinase activity"/>
    <property type="evidence" value="ECO:0007669"/>
    <property type="project" value="InterPro"/>
</dbReference>
<evidence type="ECO:0000313" key="3">
    <source>
        <dbReference type="EMBL" id="KAK4202004.1"/>
    </source>
</evidence>
<dbReference type="EMBL" id="MU863901">
    <property type="protein sequence ID" value="KAK4202004.1"/>
    <property type="molecule type" value="Genomic_DNA"/>
</dbReference>
<evidence type="ECO:0000256" key="1">
    <source>
        <dbReference type="SAM" id="MobiDB-lite"/>
    </source>
</evidence>
<dbReference type="InterPro" id="IPR000719">
    <property type="entry name" value="Prot_kinase_dom"/>
</dbReference>
<keyword evidence="4" id="KW-1185">Reference proteome</keyword>
<dbReference type="Gene3D" id="1.10.510.10">
    <property type="entry name" value="Transferase(Phosphotransferase) domain 1"/>
    <property type="match status" value="1"/>
</dbReference>
<accession>A0AAN6XJT9</accession>
<feature type="domain" description="Protein kinase" evidence="2">
    <location>
        <begin position="116"/>
        <end position="411"/>
    </location>
</feature>
<dbReference type="SUPFAM" id="SSF56112">
    <property type="entry name" value="Protein kinase-like (PK-like)"/>
    <property type="match status" value="1"/>
</dbReference>
<reference evidence="3" key="1">
    <citation type="journal article" date="2023" name="Mol. Phylogenet. Evol.">
        <title>Genome-scale phylogeny and comparative genomics of the fungal order Sordariales.</title>
        <authorList>
            <person name="Hensen N."/>
            <person name="Bonometti L."/>
            <person name="Westerberg I."/>
            <person name="Brannstrom I.O."/>
            <person name="Guillou S."/>
            <person name="Cros-Aarteil S."/>
            <person name="Calhoun S."/>
            <person name="Haridas S."/>
            <person name="Kuo A."/>
            <person name="Mondo S."/>
            <person name="Pangilinan J."/>
            <person name="Riley R."/>
            <person name="LaButti K."/>
            <person name="Andreopoulos B."/>
            <person name="Lipzen A."/>
            <person name="Chen C."/>
            <person name="Yan M."/>
            <person name="Daum C."/>
            <person name="Ng V."/>
            <person name="Clum A."/>
            <person name="Steindorff A."/>
            <person name="Ohm R.A."/>
            <person name="Martin F."/>
            <person name="Silar P."/>
            <person name="Natvig D.O."/>
            <person name="Lalanne C."/>
            <person name="Gautier V."/>
            <person name="Ament-Velasquez S.L."/>
            <person name="Kruys A."/>
            <person name="Hutchinson M.I."/>
            <person name="Powell A.J."/>
            <person name="Barry K."/>
            <person name="Miller A.N."/>
            <person name="Grigoriev I.V."/>
            <person name="Debuchy R."/>
            <person name="Gladieux P."/>
            <person name="Hiltunen Thoren M."/>
            <person name="Johannesson H."/>
        </authorList>
    </citation>
    <scope>NUCLEOTIDE SEQUENCE</scope>
    <source>
        <strain evidence="3">CBS 315.58</strain>
    </source>
</reference>
<dbReference type="Proteomes" id="UP001303160">
    <property type="component" value="Unassembled WGS sequence"/>
</dbReference>
<feature type="region of interest" description="Disordered" evidence="1">
    <location>
        <begin position="337"/>
        <end position="361"/>
    </location>
</feature>
<gene>
    <name evidence="3" type="ORF">QBC40DRAFT_197100</name>
</gene>
<evidence type="ECO:0000313" key="4">
    <source>
        <dbReference type="Proteomes" id="UP001303160"/>
    </source>
</evidence>
<sequence>MGFFKSCDLVQRFTFNKSSWSHRGRYALIYEFDQRRAIQLYMGEDIGDEDFLFETLAKHLDSGAVHPDSVWIRVSPDGNELKDQGSEVEDDCTIIPCYWTRDQFPPELPTVRRSDLVELDRLGLQVDRVSYEVAEGQVKEVAFKYLFYENNIAPFWEELNCVIGIHSRGPHPNIVSFDRLVTETVNGIEHVVGFTTDFITGGTVDDAKTRPFKLKYLHQLIETIDYLNLELGVVHGDVLSWNLLIDEKTDNLLLFDFNSAFPLGEKPEISDVDLAVVAMFDVVTRDLGSVMEGESPYEVDGAALLAIDAWEKGDEVNLDADVDEFCRVLKGWVDRRRGGDEDENMEEETRSPIDWPELPDPPLVSCGGGVMERRESQMRQALIMAGEPYMTWQRPSFRELELPENKGKVLLATGKFK</sequence>
<name>A0AAN6XJT9_9PEZI</name>